<feature type="compositionally biased region" description="Basic and acidic residues" evidence="2">
    <location>
        <begin position="434"/>
        <end position="447"/>
    </location>
</feature>
<dbReference type="InterPro" id="IPR026163">
    <property type="entry name" value="Nckap5l"/>
</dbReference>
<evidence type="ECO:0000259" key="3">
    <source>
        <dbReference type="Pfam" id="PF15246"/>
    </source>
</evidence>
<sequence>EYHRGEYMDSNKYIEHLVTQLEEQRWNLWRQKLSVARLQREVAQSERHGAMREKLIHELEEERHLRLESEKRLREVTLESERSRAQMRGLQEQFSRMEETVRNLLQHQGSSGPNGEGTVSIMKVYQEKLSEDSRKCKEGTEKKHGAIDEDSRSESSSTEEEKEKTKLLLERLKALEAENSALALENESQREQYERCLDEVANQVVQALLTQKDLREECIKLKTRVFDLEQQNRTLSVLFQQRVRPASDLLLQKLHSRILDLSSGDLLLEVERNRSLVQSRPAEECQQNVKSCIPVLKCHSQLNMTGLSRLYPRSSCSSSELSLSSACSEYSSGSSYTWNDGKTCSKRAKVVTENLQEEEEDTMARTTCQSHVIGSGCQMRTLDSGIGTFPLPDAGARAAGRHLARHEPDADTDTDTLAPPEQVLLPAPLAKAKTLEREVPSSTRSREAAGSAISHSTSDPAMSAQGTRAFQSRLPKLASSGKTLIALGSWRDRAPRVCTYSASSSDTETEPDYETNYFRAAGEKLAELTKSNKQGN</sequence>
<feature type="domain" description="Nck-associated protein 5 C-terminal" evidence="3">
    <location>
        <begin position="331"/>
        <end position="442"/>
    </location>
</feature>
<organism evidence="4 5">
    <name type="scientific">Nothoprocta perdicaria</name>
    <name type="common">Chilean tinamou</name>
    <name type="synonym">Crypturus perdicarius</name>
    <dbReference type="NCBI Taxonomy" id="30464"/>
    <lineage>
        <taxon>Eukaryota</taxon>
        <taxon>Metazoa</taxon>
        <taxon>Chordata</taxon>
        <taxon>Craniata</taxon>
        <taxon>Vertebrata</taxon>
        <taxon>Euteleostomi</taxon>
        <taxon>Archelosauria</taxon>
        <taxon>Archosauria</taxon>
        <taxon>Dinosauria</taxon>
        <taxon>Saurischia</taxon>
        <taxon>Theropoda</taxon>
        <taxon>Coelurosauria</taxon>
        <taxon>Aves</taxon>
        <taxon>Palaeognathae</taxon>
        <taxon>Tinamiformes</taxon>
        <taxon>Tinamidae</taxon>
        <taxon>Nothoprocta</taxon>
    </lineage>
</organism>
<dbReference type="Proteomes" id="UP000694420">
    <property type="component" value="Unplaced"/>
</dbReference>
<feature type="compositionally biased region" description="Polar residues" evidence="2">
    <location>
        <begin position="453"/>
        <end position="468"/>
    </location>
</feature>
<evidence type="ECO:0000313" key="4">
    <source>
        <dbReference type="Ensembl" id="ENSNPEP00000001100.1"/>
    </source>
</evidence>
<feature type="region of interest" description="Disordered" evidence="2">
    <location>
        <begin position="434"/>
        <end position="468"/>
    </location>
</feature>
<dbReference type="Ensembl" id="ENSNPET00000001119.1">
    <property type="protein sequence ID" value="ENSNPEP00000001100.1"/>
    <property type="gene ID" value="ENSNPEG00000000872.1"/>
</dbReference>
<accession>A0A8C6YQI7</accession>
<dbReference type="InterPro" id="IPR032769">
    <property type="entry name" value="NCKAP5_C"/>
</dbReference>
<name>A0A8C6YQI7_NOTPE</name>
<evidence type="ECO:0000256" key="2">
    <source>
        <dbReference type="SAM" id="MobiDB-lite"/>
    </source>
</evidence>
<keyword evidence="5" id="KW-1185">Reference proteome</keyword>
<dbReference type="Pfam" id="PF15246">
    <property type="entry name" value="NCKAP5"/>
    <property type="match status" value="1"/>
</dbReference>
<evidence type="ECO:0000256" key="1">
    <source>
        <dbReference type="SAM" id="Coils"/>
    </source>
</evidence>
<evidence type="ECO:0000313" key="5">
    <source>
        <dbReference type="Proteomes" id="UP000694420"/>
    </source>
</evidence>
<keyword evidence="1" id="KW-0175">Coiled coil</keyword>
<dbReference type="GO" id="GO:0007019">
    <property type="term" value="P:microtubule depolymerization"/>
    <property type="evidence" value="ECO:0007669"/>
    <property type="project" value="TreeGrafter"/>
</dbReference>
<dbReference type="AlphaFoldDB" id="A0A8C6YQI7"/>
<dbReference type="PANTHER" id="PTHR21740:SF0">
    <property type="entry name" value="NCK-ASSOCIATED PROTEIN 5"/>
    <property type="match status" value="1"/>
</dbReference>
<reference evidence="4" key="1">
    <citation type="submission" date="2025-08" db="UniProtKB">
        <authorList>
            <consortium name="Ensembl"/>
        </authorList>
    </citation>
    <scope>IDENTIFICATION</scope>
</reference>
<dbReference type="PANTHER" id="PTHR21740">
    <property type="entry name" value="NCK-ASSOCIATED PROTEIN 5"/>
    <property type="match status" value="1"/>
</dbReference>
<dbReference type="GO" id="GO:0035371">
    <property type="term" value="C:microtubule plus-end"/>
    <property type="evidence" value="ECO:0007669"/>
    <property type="project" value="TreeGrafter"/>
</dbReference>
<feature type="coiled-coil region" evidence="1">
    <location>
        <begin position="73"/>
        <end position="107"/>
    </location>
</feature>
<reference evidence="4" key="2">
    <citation type="submission" date="2025-09" db="UniProtKB">
        <authorList>
            <consortium name="Ensembl"/>
        </authorList>
    </citation>
    <scope>IDENTIFICATION</scope>
</reference>
<feature type="region of interest" description="Disordered" evidence="2">
    <location>
        <begin position="130"/>
        <end position="163"/>
    </location>
</feature>
<protein>
    <recommendedName>
        <fullName evidence="3">Nck-associated protein 5 C-terminal domain-containing protein</fullName>
    </recommendedName>
</protein>
<proteinExistence type="predicted"/>
<dbReference type="GO" id="GO:0001578">
    <property type="term" value="P:microtubule bundle formation"/>
    <property type="evidence" value="ECO:0007669"/>
    <property type="project" value="TreeGrafter"/>
</dbReference>